<evidence type="ECO:0000256" key="9">
    <source>
        <dbReference type="ARBA" id="ARBA00023224"/>
    </source>
</evidence>
<dbReference type="GO" id="GO:0007165">
    <property type="term" value="P:signal transduction"/>
    <property type="evidence" value="ECO:0007669"/>
    <property type="project" value="UniProtKB-KW"/>
</dbReference>
<dbReference type="FunFam" id="1.10.287.950:FF:000001">
    <property type="entry name" value="Methyl-accepting chemotaxis sensory transducer"/>
    <property type="match status" value="1"/>
</dbReference>
<dbReference type="Proteomes" id="UP000009340">
    <property type="component" value="Unassembled WGS sequence"/>
</dbReference>
<reference evidence="18" key="2">
    <citation type="submission" date="2015-09" db="EMBL/GenBank/DDBJ databases">
        <title>Cronobacter genome sequencing and assembly.</title>
        <authorList>
            <person name="Descombes P."/>
            <person name="Baert L."/>
            <person name="Ngom-Bru C."/>
            <person name="Barretto C."/>
        </authorList>
    </citation>
    <scope>NUCLEOTIDE SEQUENCE [LARGE SCALE GENOMIC DNA]</scope>
    <source>
        <strain evidence="18">LMG 26250</strain>
    </source>
</reference>
<dbReference type="eggNOG" id="COG0840">
    <property type="taxonomic scope" value="Bacteria"/>
</dbReference>
<keyword evidence="4" id="KW-0145">Chemotaxis</keyword>
<dbReference type="CDD" id="cd11386">
    <property type="entry name" value="MCP_signal"/>
    <property type="match status" value="1"/>
</dbReference>
<protein>
    <submittedName>
        <fullName evidence="15 16">Chemotaxis protein</fullName>
    </submittedName>
</protein>
<dbReference type="GO" id="GO:0004888">
    <property type="term" value="F:transmembrane signaling receptor activity"/>
    <property type="evidence" value="ECO:0007669"/>
    <property type="project" value="InterPro"/>
</dbReference>
<dbReference type="EMBL" id="CP012264">
    <property type="protein sequence ID" value="ALB64164.1"/>
    <property type="molecule type" value="Genomic_DNA"/>
</dbReference>
<evidence type="ECO:0000256" key="8">
    <source>
        <dbReference type="ARBA" id="ARBA00023136"/>
    </source>
</evidence>
<feature type="domain" description="HAMP" evidence="14">
    <location>
        <begin position="216"/>
        <end position="268"/>
    </location>
</feature>
<evidence type="ECO:0000313" key="16">
    <source>
        <dbReference type="EMBL" id="CCJ74061.1"/>
    </source>
</evidence>
<keyword evidence="16" id="KW-0675">Receptor</keyword>
<keyword evidence="9 11" id="KW-0807">Transducer</keyword>
<dbReference type="KEGG" id="ccon:AFK62_17365"/>
<evidence type="ECO:0000313" key="17">
    <source>
        <dbReference type="Proteomes" id="UP000009340"/>
    </source>
</evidence>
<reference evidence="16" key="1">
    <citation type="submission" date="2012-07" db="EMBL/GenBank/DDBJ databases">
        <authorList>
            <person name="Cummings C."/>
        </authorList>
    </citation>
    <scope>NUCLEOTIDE SEQUENCE</scope>
    <source>
        <strain evidence="16">1330</strain>
    </source>
</reference>
<evidence type="ECO:0000256" key="1">
    <source>
        <dbReference type="ARBA" id="ARBA00004429"/>
    </source>
</evidence>
<dbReference type="Proteomes" id="UP000067320">
    <property type="component" value="Chromosome"/>
</dbReference>
<gene>
    <name evidence="15" type="ORF">AFK62_17365</name>
    <name evidence="16" type="ORF">BN137_3454</name>
</gene>
<keyword evidence="8 12" id="KW-0472">Membrane</keyword>
<evidence type="ECO:0000259" key="14">
    <source>
        <dbReference type="PROSITE" id="PS50885"/>
    </source>
</evidence>
<keyword evidence="3" id="KW-0488">Methylation</keyword>
<keyword evidence="18" id="KW-1185">Reference proteome</keyword>
<evidence type="ECO:0000256" key="2">
    <source>
        <dbReference type="ARBA" id="ARBA00022475"/>
    </source>
</evidence>
<dbReference type="Pfam" id="PF02203">
    <property type="entry name" value="TarH"/>
    <property type="match status" value="1"/>
</dbReference>
<dbReference type="AlphaFoldDB" id="K8A2U1"/>
<keyword evidence="5" id="KW-0997">Cell inner membrane</keyword>
<dbReference type="Gene3D" id="1.10.287.950">
    <property type="entry name" value="Methyl-accepting chemotaxis protein"/>
    <property type="match status" value="1"/>
</dbReference>
<dbReference type="GO" id="GO:0006935">
    <property type="term" value="P:chemotaxis"/>
    <property type="evidence" value="ECO:0007669"/>
    <property type="project" value="UniProtKB-KW"/>
</dbReference>
<feature type="transmembrane region" description="Helical" evidence="12">
    <location>
        <begin position="192"/>
        <end position="213"/>
    </location>
</feature>
<dbReference type="PANTHER" id="PTHR43531">
    <property type="entry name" value="PROTEIN ICFG"/>
    <property type="match status" value="1"/>
</dbReference>
<keyword evidence="2" id="KW-1003">Cell membrane</keyword>
<dbReference type="CDD" id="cd06225">
    <property type="entry name" value="HAMP"/>
    <property type="match status" value="1"/>
</dbReference>
<evidence type="ECO:0000256" key="3">
    <source>
        <dbReference type="ARBA" id="ARBA00022481"/>
    </source>
</evidence>
<dbReference type="InterPro" id="IPR004089">
    <property type="entry name" value="MCPsignal_dom"/>
</dbReference>
<keyword evidence="6 12" id="KW-0812">Transmembrane</keyword>
<feature type="domain" description="Methyl-accepting transducer" evidence="13">
    <location>
        <begin position="273"/>
        <end position="502"/>
    </location>
</feature>
<evidence type="ECO:0000256" key="6">
    <source>
        <dbReference type="ARBA" id="ARBA00022692"/>
    </source>
</evidence>
<dbReference type="PRINTS" id="PR00260">
    <property type="entry name" value="CHEMTRNSDUCR"/>
</dbReference>
<dbReference type="PANTHER" id="PTHR43531:SF14">
    <property type="entry name" value="METHYL-ACCEPTING CHEMOTAXIS PROTEIN I-RELATED"/>
    <property type="match status" value="1"/>
</dbReference>
<evidence type="ECO:0000256" key="11">
    <source>
        <dbReference type="PROSITE-ProRule" id="PRU00284"/>
    </source>
</evidence>
<evidence type="ECO:0000256" key="7">
    <source>
        <dbReference type="ARBA" id="ARBA00022989"/>
    </source>
</evidence>
<organism evidence="16 17">
    <name type="scientific">Cronobacter condimenti 1330</name>
    <dbReference type="NCBI Taxonomy" id="1073999"/>
    <lineage>
        <taxon>Bacteria</taxon>
        <taxon>Pseudomonadati</taxon>
        <taxon>Pseudomonadota</taxon>
        <taxon>Gammaproteobacteria</taxon>
        <taxon>Enterobacterales</taxon>
        <taxon>Enterobacteriaceae</taxon>
        <taxon>Cronobacter</taxon>
    </lineage>
</organism>
<dbReference type="Gene3D" id="1.20.120.30">
    <property type="entry name" value="Aspartate receptor, ligand-binding domain"/>
    <property type="match status" value="1"/>
</dbReference>
<dbReference type="OrthoDB" id="9765776at2"/>
<dbReference type="RefSeq" id="WP_007678786.1">
    <property type="nucleotide sequence ID" value="NZ_CAKW01000125.1"/>
</dbReference>
<dbReference type="InterPro" id="IPR035440">
    <property type="entry name" value="4HB_MCP_dom_sf"/>
</dbReference>
<evidence type="ECO:0000256" key="10">
    <source>
        <dbReference type="ARBA" id="ARBA00029447"/>
    </source>
</evidence>
<dbReference type="PROSITE" id="PS50111">
    <property type="entry name" value="CHEMOTAXIS_TRANSDUC_2"/>
    <property type="match status" value="1"/>
</dbReference>
<dbReference type="SMART" id="SM00304">
    <property type="entry name" value="HAMP"/>
    <property type="match status" value="1"/>
</dbReference>
<dbReference type="SMART" id="SM00283">
    <property type="entry name" value="MA"/>
    <property type="match status" value="1"/>
</dbReference>
<reference evidence="15 18" key="3">
    <citation type="journal article" date="2016" name="Genome Announc.">
        <title>Fully Closed Genome Sequences of Five Type Strains of the Genus Cronobacter and One Cronobacter sakazakii Strain.</title>
        <authorList>
            <person name="Moine D."/>
            <person name="Kassam M."/>
            <person name="Baert L."/>
            <person name="Tang Y."/>
            <person name="Barretto C."/>
            <person name="Ngom Bru C."/>
            <person name="Klijn A."/>
            <person name="Descombes P."/>
        </authorList>
    </citation>
    <scope>NUCLEOTIDE SEQUENCE [LARGE SCALE GENOMIC DNA]</scope>
    <source>
        <strain evidence="15 18">LMG 26250</strain>
    </source>
</reference>
<evidence type="ECO:0000313" key="18">
    <source>
        <dbReference type="Proteomes" id="UP000067320"/>
    </source>
</evidence>
<evidence type="ECO:0000256" key="5">
    <source>
        <dbReference type="ARBA" id="ARBA00022519"/>
    </source>
</evidence>
<dbReference type="STRING" id="1073999.AFK62_17365"/>
<accession>K8A2U1</accession>
<dbReference type="InterPro" id="IPR004090">
    <property type="entry name" value="Chemotax_Me-accpt_rcpt"/>
</dbReference>
<evidence type="ECO:0000313" key="15">
    <source>
        <dbReference type="EMBL" id="ALB64164.1"/>
    </source>
</evidence>
<evidence type="ECO:0000256" key="4">
    <source>
        <dbReference type="ARBA" id="ARBA00022500"/>
    </source>
</evidence>
<dbReference type="GO" id="GO:0005886">
    <property type="term" value="C:plasma membrane"/>
    <property type="evidence" value="ECO:0007669"/>
    <property type="project" value="UniProtKB-SubCell"/>
</dbReference>
<dbReference type="PROSITE" id="PS50885">
    <property type="entry name" value="HAMP"/>
    <property type="match status" value="1"/>
</dbReference>
<proteinExistence type="inferred from homology"/>
<sequence>MFKRIKVITLLITVLLVLGAMQLIAAGVFIAALNNDKDNFNVSQISSKNVAEFTDAWISLNQTRVTLNRGMLRLQSSMASQINGGQLDELVKTANELLADAKQHYDKYYALPETPGMDEHVVDRLEEQYRVYSTTLAQMNKFLGEGKLEEMFKQNAEQKQNAMQDVYREWRAAQAKLSNQGVKDNESDYQRILWILSVIMVMVIAVIIVSWVAMRRVLLLPLHDVIGHIRAIAAGDLTQTVDAHGNNEMALLARNVHEMQQALARTVSTVRDSTDTIFTGASEISAGSNDLSSRTEQQAASLEETAASMEELTATVKQNADNARQATQLARTASETALKGGEVVDGVVRTMDEIASSSNQIAQITNVIDGIAFQTNILALNAAVEAARAGEQGRGFAVVAGEVRTLASRSAQAAKEIKALIENSGNRVDAGSQLVREAGETMKEVVGAVTRVTDIMGEIASASDEQSRGIDQVGLAVSEMDKVTQQNAALVEESAAAAAALEDQAGKLNEAVAVFKLNRIQAPLASATLKAPSFSAPATGASLKAAPAGGGSDNWETF</sequence>
<dbReference type="SMART" id="SM00319">
    <property type="entry name" value="TarH"/>
    <property type="match status" value="1"/>
</dbReference>
<evidence type="ECO:0000259" key="13">
    <source>
        <dbReference type="PROSITE" id="PS50111"/>
    </source>
</evidence>
<dbReference type="InterPro" id="IPR051310">
    <property type="entry name" value="MCP_chemotaxis"/>
</dbReference>
<evidence type="ECO:0000256" key="12">
    <source>
        <dbReference type="SAM" id="Phobius"/>
    </source>
</evidence>
<comment type="similarity">
    <text evidence="10">Belongs to the methyl-accepting chemotaxis (MCP) protein family.</text>
</comment>
<keyword evidence="7 12" id="KW-1133">Transmembrane helix</keyword>
<dbReference type="EMBL" id="CAKW01000125">
    <property type="protein sequence ID" value="CCJ74061.1"/>
    <property type="molecule type" value="Genomic_DNA"/>
</dbReference>
<dbReference type="Pfam" id="PF00015">
    <property type="entry name" value="MCPsignal"/>
    <property type="match status" value="1"/>
</dbReference>
<dbReference type="CDD" id="cd19407">
    <property type="entry name" value="Tar_Tsr_sensor"/>
    <property type="match status" value="1"/>
</dbReference>
<dbReference type="SUPFAM" id="SSF58104">
    <property type="entry name" value="Methyl-accepting chemotaxis protein (MCP) signaling domain"/>
    <property type="match status" value="1"/>
</dbReference>
<dbReference type="InterPro" id="IPR003122">
    <property type="entry name" value="Tar_rcpt_lig-bd"/>
</dbReference>
<dbReference type="SUPFAM" id="SSF47170">
    <property type="entry name" value="Aspartate receptor, ligand-binding domain"/>
    <property type="match status" value="1"/>
</dbReference>
<dbReference type="Pfam" id="PF00672">
    <property type="entry name" value="HAMP"/>
    <property type="match status" value="1"/>
</dbReference>
<name>K8A2U1_9ENTR</name>
<comment type="subcellular location">
    <subcellularLocation>
        <location evidence="1">Cell inner membrane</location>
        <topology evidence="1">Multi-pass membrane protein</topology>
    </subcellularLocation>
</comment>
<dbReference type="InterPro" id="IPR003660">
    <property type="entry name" value="HAMP_dom"/>
</dbReference>
<dbReference type="PATRIC" id="fig|1073999.7.peg.3632"/>